<keyword evidence="15" id="KW-1185">Reference proteome</keyword>
<dbReference type="AlphaFoldDB" id="A0A8S3QB52"/>
<comment type="function">
    <text evidence="10">In molluscan muscle, calcium regulation is associated with myosin rather than with actin. Muscle myosin contains two types of light chains: the catalytic light chain, essential for ATPase activity, and the regulatory light chain, a calcium-binding protein responsible for Ca(2+) dependent binding and Ca(2+) dependent Mg-ATPase activity.</text>
</comment>
<keyword evidence="9" id="KW-0449">Lipoprotein</keyword>
<dbReference type="PROSITE" id="PS00018">
    <property type="entry name" value="EF_HAND_1"/>
    <property type="match status" value="6"/>
</dbReference>
<dbReference type="PANTHER" id="PTHR23055">
    <property type="entry name" value="CALCIUM BINDING PROTEINS"/>
    <property type="match status" value="1"/>
</dbReference>
<dbReference type="PROSITE" id="PS50222">
    <property type="entry name" value="EF_HAND_2"/>
    <property type="match status" value="6"/>
</dbReference>
<feature type="domain" description="EF-hand" evidence="13">
    <location>
        <begin position="249"/>
        <end position="284"/>
    </location>
</feature>
<keyword evidence="5" id="KW-0106">Calcium</keyword>
<dbReference type="Pfam" id="PF00036">
    <property type="entry name" value="EF-hand_1"/>
    <property type="match status" value="1"/>
</dbReference>
<comment type="caution">
    <text evidence="14">The sequence shown here is derived from an EMBL/GenBank/DDBJ whole genome shotgun (WGS) entry which is preliminary data.</text>
</comment>
<keyword evidence="8" id="KW-0514">Muscle protein</keyword>
<evidence type="ECO:0000256" key="11">
    <source>
        <dbReference type="ARBA" id="ARBA00078496"/>
    </source>
</evidence>
<feature type="domain" description="EF-hand" evidence="13">
    <location>
        <begin position="285"/>
        <end position="320"/>
    </location>
</feature>
<dbReference type="SMART" id="SM00054">
    <property type="entry name" value="EFh"/>
    <property type="match status" value="6"/>
</dbReference>
<organism evidence="14 15">
    <name type="scientific">Mytilus edulis</name>
    <name type="common">Blue mussel</name>
    <dbReference type="NCBI Taxonomy" id="6550"/>
    <lineage>
        <taxon>Eukaryota</taxon>
        <taxon>Metazoa</taxon>
        <taxon>Spiralia</taxon>
        <taxon>Lophotrochozoa</taxon>
        <taxon>Mollusca</taxon>
        <taxon>Bivalvia</taxon>
        <taxon>Autobranchia</taxon>
        <taxon>Pteriomorphia</taxon>
        <taxon>Mytilida</taxon>
        <taxon>Mytiloidea</taxon>
        <taxon>Mytilidae</taxon>
        <taxon>Mytilinae</taxon>
        <taxon>Mytilus</taxon>
    </lineage>
</organism>
<feature type="region of interest" description="Disordered" evidence="12">
    <location>
        <begin position="173"/>
        <end position="200"/>
    </location>
</feature>
<dbReference type="Pfam" id="PF13202">
    <property type="entry name" value="EF-hand_5"/>
    <property type="match status" value="1"/>
</dbReference>
<evidence type="ECO:0000256" key="9">
    <source>
        <dbReference type="ARBA" id="ARBA00023288"/>
    </source>
</evidence>
<dbReference type="InterPro" id="IPR028846">
    <property type="entry name" value="Recoverin"/>
</dbReference>
<dbReference type="EMBL" id="CAJPWZ010000470">
    <property type="protein sequence ID" value="CAG2194119.1"/>
    <property type="molecule type" value="Genomic_DNA"/>
</dbReference>
<dbReference type="OrthoDB" id="191686at2759"/>
<evidence type="ECO:0000313" key="15">
    <source>
        <dbReference type="Proteomes" id="UP000683360"/>
    </source>
</evidence>
<evidence type="ECO:0000256" key="8">
    <source>
        <dbReference type="ARBA" id="ARBA00023179"/>
    </source>
</evidence>
<feature type="compositionally biased region" description="Basic and acidic residues" evidence="12">
    <location>
        <begin position="178"/>
        <end position="192"/>
    </location>
</feature>
<sequence>MGGKVCKGRGTTPDDFDKQVEYLRSKFKLTDEQIAQYKAFFNDFSEHKKTIERDNFQKVYQILYRNEDAAEFADRVFDAFDTNQSGSVDFVEFAAGLTMMDSKHTEQKISIAFNMFDKDGSNALSEQEVTDMITAYYKLLGPHISISPVEVAHELFEKMDLNSDQKVTYDEFTTTAKNDPKKQKDYTNEKTRMGGKPSTIPKKELQERFHLTNQQYEDLKQIFKENSKGKSELSKKEFRRVYSGRFPGNATKFADKMFDCFDTDGSGTVDFTEFVIGICMMDSDKVEDKINIAFSLFDSDKSGSIDRVEVRDLLRAYNDLFGSSANEINPQTVANQLFDAMDRNNDDVISKEEFTSAVHKIPELLNLIRPDPGD</sequence>
<keyword evidence="4" id="KW-0677">Repeat</keyword>
<dbReference type="InterPro" id="IPR011992">
    <property type="entry name" value="EF-hand-dom_pair"/>
</dbReference>
<dbReference type="SUPFAM" id="SSF47473">
    <property type="entry name" value="EF-hand"/>
    <property type="match status" value="2"/>
</dbReference>
<keyword evidence="6" id="KW-0518">Myosin</keyword>
<dbReference type="InterPro" id="IPR018247">
    <property type="entry name" value="EF_Hand_1_Ca_BS"/>
</dbReference>
<evidence type="ECO:0000313" key="14">
    <source>
        <dbReference type="EMBL" id="CAG2194119.1"/>
    </source>
</evidence>
<dbReference type="PRINTS" id="PR00450">
    <property type="entry name" value="RECOVERIN"/>
</dbReference>
<evidence type="ECO:0000256" key="5">
    <source>
        <dbReference type="ARBA" id="ARBA00022837"/>
    </source>
</evidence>
<feature type="domain" description="EF-hand" evidence="13">
    <location>
        <begin position="147"/>
        <end position="182"/>
    </location>
</feature>
<dbReference type="InterPro" id="IPR002048">
    <property type="entry name" value="EF_hand_dom"/>
</dbReference>
<evidence type="ECO:0000256" key="2">
    <source>
        <dbReference type="ARBA" id="ARBA00022707"/>
    </source>
</evidence>
<accession>A0A8S3QB52</accession>
<evidence type="ECO:0000256" key="1">
    <source>
        <dbReference type="ARBA" id="ARBA00006049"/>
    </source>
</evidence>
<keyword evidence="3" id="KW-0479">Metal-binding</keyword>
<gene>
    <name evidence="14" type="ORF">MEDL_9181</name>
</gene>
<dbReference type="Pfam" id="PF13499">
    <property type="entry name" value="EF-hand_7"/>
    <property type="match status" value="2"/>
</dbReference>
<evidence type="ECO:0000256" key="10">
    <source>
        <dbReference type="ARBA" id="ARBA00049593"/>
    </source>
</evidence>
<dbReference type="GO" id="GO:0005509">
    <property type="term" value="F:calcium ion binding"/>
    <property type="evidence" value="ECO:0007669"/>
    <property type="project" value="InterPro"/>
</dbReference>
<feature type="domain" description="EF-hand" evidence="13">
    <location>
        <begin position="104"/>
        <end position="139"/>
    </location>
</feature>
<feature type="domain" description="EF-hand" evidence="13">
    <location>
        <begin position="68"/>
        <end position="103"/>
    </location>
</feature>
<dbReference type="Proteomes" id="UP000683360">
    <property type="component" value="Unassembled WGS sequence"/>
</dbReference>
<evidence type="ECO:0000256" key="7">
    <source>
        <dbReference type="ARBA" id="ARBA00023175"/>
    </source>
</evidence>
<evidence type="ECO:0000256" key="4">
    <source>
        <dbReference type="ARBA" id="ARBA00022737"/>
    </source>
</evidence>
<dbReference type="FunFam" id="1.10.238.10:FF:000003">
    <property type="entry name" value="Calmodulin A"/>
    <property type="match status" value="1"/>
</dbReference>
<keyword evidence="2" id="KW-0519">Myristate</keyword>
<name>A0A8S3QB52_MYTED</name>
<keyword evidence="7" id="KW-0505">Motor protein</keyword>
<protein>
    <recommendedName>
        <fullName evidence="11">Sulfhydryl light chain</fullName>
    </recommendedName>
</protein>
<evidence type="ECO:0000256" key="3">
    <source>
        <dbReference type="ARBA" id="ARBA00022723"/>
    </source>
</evidence>
<reference evidence="14" key="1">
    <citation type="submission" date="2021-03" db="EMBL/GenBank/DDBJ databases">
        <authorList>
            <person name="Bekaert M."/>
        </authorList>
    </citation>
    <scope>NUCLEOTIDE SEQUENCE</scope>
</reference>
<proteinExistence type="inferred from homology"/>
<evidence type="ECO:0000259" key="13">
    <source>
        <dbReference type="PROSITE" id="PS50222"/>
    </source>
</evidence>
<dbReference type="GO" id="GO:0016459">
    <property type="term" value="C:myosin complex"/>
    <property type="evidence" value="ECO:0007669"/>
    <property type="project" value="UniProtKB-KW"/>
</dbReference>
<dbReference type="Gene3D" id="1.10.238.10">
    <property type="entry name" value="EF-hand"/>
    <property type="match status" value="2"/>
</dbReference>
<dbReference type="CDD" id="cd00051">
    <property type="entry name" value="EFh"/>
    <property type="match status" value="3"/>
</dbReference>
<evidence type="ECO:0000256" key="6">
    <source>
        <dbReference type="ARBA" id="ARBA00023123"/>
    </source>
</evidence>
<dbReference type="PANTHER" id="PTHR23055:SF178">
    <property type="entry name" value="NEUROCALCIN HOMOLOG"/>
    <property type="match status" value="1"/>
</dbReference>
<feature type="domain" description="EF-hand" evidence="13">
    <location>
        <begin position="329"/>
        <end position="364"/>
    </location>
</feature>
<evidence type="ECO:0000256" key="12">
    <source>
        <dbReference type="SAM" id="MobiDB-lite"/>
    </source>
</evidence>
<comment type="similarity">
    <text evidence="1">Belongs to the recoverin family.</text>
</comment>